<dbReference type="CDD" id="cd00267">
    <property type="entry name" value="ABC_ATPase"/>
    <property type="match status" value="1"/>
</dbReference>
<dbReference type="GeneID" id="6754739"/>
<keyword evidence="2" id="KW-0067">ATP-binding</keyword>
<dbReference type="PANTHER" id="PTHR43204:SF1">
    <property type="entry name" value="ABC TRANSPORTER I FAMILY MEMBER 6, CHLOROPLASTIC"/>
    <property type="match status" value="1"/>
</dbReference>
<organism evidence="6 7">
    <name type="scientific">Trichoplax adhaerens</name>
    <name type="common">Trichoplax reptans</name>
    <dbReference type="NCBI Taxonomy" id="10228"/>
    <lineage>
        <taxon>Eukaryota</taxon>
        <taxon>Metazoa</taxon>
        <taxon>Placozoa</taxon>
        <taxon>Uniplacotomia</taxon>
        <taxon>Trichoplacea</taxon>
        <taxon>Trichoplacidae</taxon>
        <taxon>Trichoplax</taxon>
    </lineage>
</organism>
<proteinExistence type="predicted"/>
<dbReference type="AlphaFoldDB" id="B3S0E2"/>
<dbReference type="OrthoDB" id="2135407at2759"/>
<keyword evidence="1" id="KW-0547">Nucleotide-binding</keyword>
<dbReference type="SMART" id="SM00382">
    <property type="entry name" value="AAA"/>
    <property type="match status" value="1"/>
</dbReference>
<name>B3S0E2_TRIAD</name>
<dbReference type="InParanoid" id="B3S0E2"/>
<reference evidence="6 7" key="1">
    <citation type="journal article" date="2008" name="Nature">
        <title>The Trichoplax genome and the nature of placozoans.</title>
        <authorList>
            <person name="Srivastava M."/>
            <person name="Begovic E."/>
            <person name="Chapman J."/>
            <person name="Putnam N.H."/>
            <person name="Hellsten U."/>
            <person name="Kawashima T."/>
            <person name="Kuo A."/>
            <person name="Mitros T."/>
            <person name="Salamov A."/>
            <person name="Carpenter M.L."/>
            <person name="Signorovitch A.Y."/>
            <person name="Moreno M.A."/>
            <person name="Kamm K."/>
            <person name="Grimwood J."/>
            <person name="Schmutz J."/>
            <person name="Shapiro H."/>
            <person name="Grigoriev I.V."/>
            <person name="Buss L.W."/>
            <person name="Schierwater B."/>
            <person name="Dellaporta S.L."/>
            <person name="Rokhsar D.S."/>
        </authorList>
    </citation>
    <scope>NUCLEOTIDE SEQUENCE [LARGE SCALE GENOMIC DNA]</scope>
    <source>
        <strain evidence="6 7">Grell-BS-1999</strain>
    </source>
</reference>
<evidence type="ECO:0000256" key="4">
    <source>
        <dbReference type="SAM" id="MobiDB-lite"/>
    </source>
</evidence>
<feature type="compositionally biased region" description="Basic and acidic residues" evidence="4">
    <location>
        <begin position="1002"/>
        <end position="1014"/>
    </location>
</feature>
<feature type="region of interest" description="Disordered" evidence="4">
    <location>
        <begin position="991"/>
        <end position="1014"/>
    </location>
</feature>
<dbReference type="SUPFAM" id="SSF52540">
    <property type="entry name" value="P-loop containing nucleoside triphosphate hydrolases"/>
    <property type="match status" value="1"/>
</dbReference>
<dbReference type="KEGG" id="tad:TRIADDRAFT_57780"/>
<dbReference type="InterPro" id="IPR041685">
    <property type="entry name" value="AAA_GajA/Old/RecF-like"/>
</dbReference>
<feature type="domain" description="AAA+ ATPase" evidence="5">
    <location>
        <begin position="173"/>
        <end position="518"/>
    </location>
</feature>
<sequence>MAILQNGSEESIYVYAIHSREGDQGRDEDIIETDFGLLQNMPPKSPLLLTHVTAEMEQCIKAITGRDKNKLGAVISYLELERVNNLSIKLSQESGKNLGTWLIVAVKVIMQEAEKMSNEELMAEIERKHREEIEIQYEDGLDTECGKPGYLVKIQFDNYRVKNLGKSFCWRNIPMLAVITGKNGSGKTAILEAILQGSKSKNFDITDLDTSLLASTQSMLTEFNHLNGIISMISRRRIRSNKSSVRPTLSYRRNVSQICYLSSNSEEKSFAPNSIHDQKGDNKNPTIKAVTRVSDDFEQNFNKTLEDITKRRILGERYQMECSNHEELYRKIIDKVCDATMKLGLTNTAEIESKLQEKLAQYLREEIGQLIKTYGSWKDYIRYFLQMDNTLYDVNRHLHKNRFKYDINIIENEELICQKRVPFSIPVFQVQLSPAERLELLSLLWLFGSKNLAKTNVSGIILLDEPDAHLHPSLVKDIIETIKSKLISKLGIQVIMTTHSPTTVSLAPEGSVYILSEDNITKEAKIEKAAKFVHVNLPFRIVFVEATDDRIFYQMIQDKLTSERLIANDYPLLFMSASRQKKRQDPSDKSGSKMIENSCRALVENIVKCCVNEEDEDQSLREFVFGLVDNDNQEDPQLYNIQCLRRYSIENYLYDPIYIYYYLRDRKKGEEIQKEINHNLSATKHPDCLSGFFGKGDTADLAKVLQEIINVITKKLVDAIEEFIKIQKKFKECLENLVLLHEDLENETGVSNKELIMKDFEETCKVVCNKGKLVEYAKKIRESTKCNDVLKELIVYARKIVKSIDKLRSNRNDLFKKREDSHDVYELIKSTENVSFGNGITSTLSYPKVILKMRGHDLVTFYTAIYPSLPKLNSEMIAFLRRCSRILIPEDLIPIFKSLQIPDIELQRQCTTRASREDAERSDTQLMKKVDRQKTQLRELQKKLDKIKKQNQALNDCLNQVEEKLNSGESQEVHTDVLHYIVNKRKKLIDEGQESNGSGDETNGHDRIVNDFST</sequence>
<dbReference type="eggNOG" id="ENOG502SADA">
    <property type="taxonomic scope" value="Eukaryota"/>
</dbReference>
<dbReference type="InterPro" id="IPR003593">
    <property type="entry name" value="AAA+_ATPase"/>
</dbReference>
<evidence type="ECO:0000256" key="2">
    <source>
        <dbReference type="ARBA" id="ARBA00022840"/>
    </source>
</evidence>
<dbReference type="Pfam" id="PF13175">
    <property type="entry name" value="AAA_15"/>
    <property type="match status" value="1"/>
</dbReference>
<dbReference type="GO" id="GO:0016226">
    <property type="term" value="P:iron-sulfur cluster assembly"/>
    <property type="evidence" value="ECO:0000318"/>
    <property type="project" value="GO_Central"/>
</dbReference>
<dbReference type="InterPro" id="IPR027417">
    <property type="entry name" value="P-loop_NTPase"/>
</dbReference>
<dbReference type="PhylomeDB" id="B3S0E2"/>
<dbReference type="CTD" id="6754739"/>
<gene>
    <name evidence="6" type="ORF">TRIADDRAFT_57780</name>
</gene>
<evidence type="ECO:0000259" key="5">
    <source>
        <dbReference type="SMART" id="SM00382"/>
    </source>
</evidence>
<protein>
    <recommendedName>
        <fullName evidence="5">AAA+ ATPase domain-containing protein</fullName>
    </recommendedName>
</protein>
<keyword evidence="7" id="KW-1185">Reference proteome</keyword>
<dbReference type="GO" id="GO:0016887">
    <property type="term" value="F:ATP hydrolysis activity"/>
    <property type="evidence" value="ECO:0000318"/>
    <property type="project" value="GO_Central"/>
</dbReference>
<evidence type="ECO:0000256" key="1">
    <source>
        <dbReference type="ARBA" id="ARBA00022741"/>
    </source>
</evidence>
<feature type="coiled-coil region" evidence="3">
    <location>
        <begin position="923"/>
        <end position="971"/>
    </location>
</feature>
<dbReference type="GO" id="GO:1990229">
    <property type="term" value="C:iron-sulfur cluster assembly complex"/>
    <property type="evidence" value="ECO:0000318"/>
    <property type="project" value="GO_Central"/>
</dbReference>
<dbReference type="PANTHER" id="PTHR43204">
    <property type="entry name" value="ABC TRANSPORTER I FAMILY MEMBER 6, CHLOROPLASTIC"/>
    <property type="match status" value="1"/>
</dbReference>
<accession>B3S0E2</accession>
<dbReference type="Proteomes" id="UP000009022">
    <property type="component" value="Unassembled WGS sequence"/>
</dbReference>
<evidence type="ECO:0000256" key="3">
    <source>
        <dbReference type="SAM" id="Coils"/>
    </source>
</evidence>
<dbReference type="EMBL" id="DS985246">
    <property type="protein sequence ID" value="EDV24364.1"/>
    <property type="molecule type" value="Genomic_DNA"/>
</dbReference>
<dbReference type="Gene3D" id="3.40.50.300">
    <property type="entry name" value="P-loop containing nucleotide triphosphate hydrolases"/>
    <property type="match status" value="1"/>
</dbReference>
<dbReference type="InterPro" id="IPR010230">
    <property type="entry name" value="FeS-cluster_ATPase_SufC"/>
</dbReference>
<dbReference type="RefSeq" id="XP_002113890.1">
    <property type="nucleotide sequence ID" value="XM_002113854.1"/>
</dbReference>
<dbReference type="GO" id="GO:0005524">
    <property type="term" value="F:ATP binding"/>
    <property type="evidence" value="ECO:0007669"/>
    <property type="project" value="UniProtKB-KW"/>
</dbReference>
<keyword evidence="3" id="KW-0175">Coiled coil</keyword>
<dbReference type="HOGENOM" id="CLU_011645_0_0_1"/>
<evidence type="ECO:0000313" key="7">
    <source>
        <dbReference type="Proteomes" id="UP000009022"/>
    </source>
</evidence>
<evidence type="ECO:0000313" key="6">
    <source>
        <dbReference type="EMBL" id="EDV24364.1"/>
    </source>
</evidence>